<reference evidence="2 4" key="1">
    <citation type="submission" date="2016-10" db="EMBL/GenBank/DDBJ databases">
        <title>Genome Sequence of Bacillus weihenstephanensis GM6LP.</title>
        <authorList>
            <person name="Poehlein A."/>
            <person name="Wemheuer F."/>
            <person name="Hollensteiner J."/>
            <person name="Wemheuer B."/>
        </authorList>
    </citation>
    <scope>NUCLEOTIDE SEQUENCE [LARGE SCALE GENOMIC DNA]</scope>
    <source>
        <strain evidence="2 4">GM6LP</strain>
    </source>
</reference>
<evidence type="ECO:0000259" key="1">
    <source>
        <dbReference type="Pfam" id="PF01844"/>
    </source>
</evidence>
<dbReference type="Proteomes" id="UP000596196">
    <property type="component" value="Plasmid unnamed2"/>
</dbReference>
<evidence type="ECO:0000313" key="4">
    <source>
        <dbReference type="Proteomes" id="UP000236165"/>
    </source>
</evidence>
<dbReference type="AlphaFoldDB" id="A0AAP8GTM7"/>
<evidence type="ECO:0000313" key="2">
    <source>
        <dbReference type="EMBL" id="PJN63927.1"/>
    </source>
</evidence>
<dbReference type="InterPro" id="IPR002711">
    <property type="entry name" value="HNH"/>
</dbReference>
<dbReference type="EMBL" id="MKZQ01000075">
    <property type="protein sequence ID" value="PJN63927.1"/>
    <property type="molecule type" value="Genomic_DNA"/>
</dbReference>
<keyword evidence="3" id="KW-0540">Nuclease</keyword>
<name>A0AAP8GTM7_BACMY</name>
<proteinExistence type="predicted"/>
<keyword evidence="5" id="KW-1185">Reference proteome</keyword>
<protein>
    <submittedName>
        <fullName evidence="3">HNH endonuclease</fullName>
    </submittedName>
</protein>
<keyword evidence="3" id="KW-0614">Plasmid</keyword>
<keyword evidence="3" id="KW-0255">Endonuclease</keyword>
<evidence type="ECO:0000313" key="3">
    <source>
        <dbReference type="EMBL" id="QQA13509.1"/>
    </source>
</evidence>
<accession>A0AAP8GTM7</accession>
<evidence type="ECO:0000313" key="5">
    <source>
        <dbReference type="Proteomes" id="UP000596196"/>
    </source>
</evidence>
<sequence>MNEYKAKQQKHRKMQLVIHHIKELEHHSTLVLDIDNLETICVDYHNRKQGSTFKKKNYLLTYLYLVYIRYIIDI</sequence>
<dbReference type="EMBL" id="CP065876">
    <property type="protein sequence ID" value="QQA13509.1"/>
    <property type="molecule type" value="Genomic_DNA"/>
</dbReference>
<dbReference type="GO" id="GO:0008270">
    <property type="term" value="F:zinc ion binding"/>
    <property type="evidence" value="ECO:0007669"/>
    <property type="project" value="InterPro"/>
</dbReference>
<geneLocation type="plasmid" evidence="3 5">
    <name>unnamed2</name>
</geneLocation>
<dbReference type="Pfam" id="PF01844">
    <property type="entry name" value="HNH"/>
    <property type="match status" value="1"/>
</dbReference>
<dbReference type="Proteomes" id="UP000236165">
    <property type="component" value="Unassembled WGS sequence"/>
</dbReference>
<feature type="domain" description="HNH" evidence="1">
    <location>
        <begin position="11"/>
        <end position="48"/>
    </location>
</feature>
<gene>
    <name evidence="2" type="ORF">BACWE_51260</name>
    <name evidence="3" type="ORF">I6G81_01030</name>
</gene>
<dbReference type="GO" id="GO:0003676">
    <property type="term" value="F:nucleic acid binding"/>
    <property type="evidence" value="ECO:0007669"/>
    <property type="project" value="InterPro"/>
</dbReference>
<dbReference type="KEGG" id="bmyo:BG05_5548"/>
<organism evidence="2 4">
    <name type="scientific">Bacillus mycoides</name>
    <dbReference type="NCBI Taxonomy" id="1405"/>
    <lineage>
        <taxon>Bacteria</taxon>
        <taxon>Bacillati</taxon>
        <taxon>Bacillota</taxon>
        <taxon>Bacilli</taxon>
        <taxon>Bacillales</taxon>
        <taxon>Bacillaceae</taxon>
        <taxon>Bacillus</taxon>
        <taxon>Bacillus cereus group</taxon>
    </lineage>
</organism>
<dbReference type="GO" id="GO:0004519">
    <property type="term" value="F:endonuclease activity"/>
    <property type="evidence" value="ECO:0007669"/>
    <property type="project" value="UniProtKB-KW"/>
</dbReference>
<keyword evidence="3" id="KW-0378">Hydrolase</keyword>
<reference evidence="3 5" key="2">
    <citation type="submission" date="2020-12" db="EMBL/GenBank/DDBJ databases">
        <title>FDA dAtabase for Regulatory Grade micrObial Sequences (FDA-ARGOS): Supporting development and validation of Infectious Disease Dx tests.</title>
        <authorList>
            <person name="Nelson B."/>
            <person name="Plummer A."/>
            <person name="Tallon L."/>
            <person name="Sadzewicz L."/>
            <person name="Zhao X."/>
            <person name="Boylan J."/>
            <person name="Ott S."/>
            <person name="Bowen H."/>
            <person name="Vavikolanu K."/>
            <person name="Mehta A."/>
            <person name="Aluvathingal J."/>
            <person name="Nadendla S."/>
            <person name="Myers T."/>
            <person name="Yan Y."/>
            <person name="Sichtig H."/>
        </authorList>
    </citation>
    <scope>NUCLEOTIDE SEQUENCE [LARGE SCALE GENOMIC DNA]</scope>
    <source>
        <strain evidence="3 5">FDAARGOS_924</strain>
        <plasmid evidence="3 5">unnamed2</plasmid>
    </source>
</reference>